<dbReference type="Gene3D" id="3.30.70.270">
    <property type="match status" value="1"/>
</dbReference>
<dbReference type="InterPro" id="IPR000700">
    <property type="entry name" value="PAS-assoc_C"/>
</dbReference>
<dbReference type="CDD" id="cd01949">
    <property type="entry name" value="GGDEF"/>
    <property type="match status" value="1"/>
</dbReference>
<proteinExistence type="predicted"/>
<dbReference type="InterPro" id="IPR043128">
    <property type="entry name" value="Rev_trsase/Diguanyl_cyclase"/>
</dbReference>
<keyword evidence="1" id="KW-1133">Transmembrane helix</keyword>
<evidence type="ECO:0000313" key="5">
    <source>
        <dbReference type="Proteomes" id="UP000256869"/>
    </source>
</evidence>
<dbReference type="SUPFAM" id="SSF55073">
    <property type="entry name" value="Nucleotide cyclase"/>
    <property type="match status" value="1"/>
</dbReference>
<dbReference type="Pfam" id="PF00990">
    <property type="entry name" value="GGDEF"/>
    <property type="match status" value="1"/>
</dbReference>
<dbReference type="InterPro" id="IPR035965">
    <property type="entry name" value="PAS-like_dom_sf"/>
</dbReference>
<dbReference type="InterPro" id="IPR013656">
    <property type="entry name" value="PAS_4"/>
</dbReference>
<dbReference type="Pfam" id="PF16927">
    <property type="entry name" value="HisKA_7TM"/>
    <property type="match status" value="1"/>
</dbReference>
<feature type="transmembrane region" description="Helical" evidence="1">
    <location>
        <begin position="145"/>
        <end position="166"/>
    </location>
</feature>
<feature type="transmembrane region" description="Helical" evidence="1">
    <location>
        <begin position="98"/>
        <end position="116"/>
    </location>
</feature>
<dbReference type="GO" id="GO:0052621">
    <property type="term" value="F:diguanylate cyclase activity"/>
    <property type="evidence" value="ECO:0007669"/>
    <property type="project" value="TreeGrafter"/>
</dbReference>
<dbReference type="RefSeq" id="WP_115994816.1">
    <property type="nucleotide sequence ID" value="NZ_QRDY01000017.1"/>
</dbReference>
<feature type="transmembrane region" description="Helical" evidence="1">
    <location>
        <begin position="39"/>
        <end position="58"/>
    </location>
</feature>
<name>A0A3D9I307_9BACL</name>
<dbReference type="AlphaFoldDB" id="A0A3D9I307"/>
<dbReference type="OrthoDB" id="9759607at2"/>
<accession>A0A3D9I307</accession>
<dbReference type="InterPro" id="IPR000014">
    <property type="entry name" value="PAS"/>
</dbReference>
<evidence type="ECO:0000259" key="3">
    <source>
        <dbReference type="PROSITE" id="PS50887"/>
    </source>
</evidence>
<sequence length="524" mass="58223">MGSQLTMYISLIATSGVLCSFLAFYAYFKRKEIPGSRTFIVYLAVQTIYIFAYAFQLSSDTIVEIKRWTIVEYVGISFAPVLGIIVILRYIDRPISRSLAASLFVIPVITMIMVSTNDYHHLFYKTIEFRDGIPGPFTEVTIGEWYIVHGAFTFGSLLAGVVLLASQWRKTKRAYRKQLATLICGQFLPMIAAFVYLMGITPSGTDPVPFVMCITSGMYIWAIATTRMLTIVPIAKESIFESMREGVIVLDYAGRLIDFNGAVGRMLPGLNAGLIGTKLEESWPGLTGSPYPDVYSPDQAQEAVVEKEDGSPAYYQIRSSVVRSRGGEQAGSLLMLIDVTEQKLLQEQLTMLAYYDGMTKIYNRTQFLKRSKEILREGSDRKEPTSFILFDIDSFKQVNDTYGHDTGDQVIVHVVTVCQQIINADMLFARYGGEEFVLALPNSTLQEAGAIAESIRAKLEGTPLVTSHGQIVVTSSFGVSQSSEDGQSLQHLLRDADAALYEAKRSGRNRVGLAQHPLSRHALR</sequence>
<feature type="domain" description="GGDEF" evidence="3">
    <location>
        <begin position="383"/>
        <end position="516"/>
    </location>
</feature>
<dbReference type="InterPro" id="IPR031621">
    <property type="entry name" value="HisKA_7TM"/>
</dbReference>
<dbReference type="Pfam" id="PF08448">
    <property type="entry name" value="PAS_4"/>
    <property type="match status" value="1"/>
</dbReference>
<dbReference type="InterPro" id="IPR029787">
    <property type="entry name" value="Nucleotide_cyclase"/>
</dbReference>
<comment type="caution">
    <text evidence="4">The sequence shown here is derived from an EMBL/GenBank/DDBJ whole genome shotgun (WGS) entry which is preliminary data.</text>
</comment>
<evidence type="ECO:0000259" key="2">
    <source>
        <dbReference type="PROSITE" id="PS50113"/>
    </source>
</evidence>
<dbReference type="SUPFAM" id="SSF55785">
    <property type="entry name" value="PYP-like sensor domain (PAS domain)"/>
    <property type="match status" value="1"/>
</dbReference>
<reference evidence="4 5" key="1">
    <citation type="submission" date="2018-07" db="EMBL/GenBank/DDBJ databases">
        <title>Genomic Encyclopedia of Type Strains, Phase III (KMG-III): the genomes of soil and plant-associated and newly described type strains.</title>
        <authorList>
            <person name="Whitman W."/>
        </authorList>
    </citation>
    <scope>NUCLEOTIDE SEQUENCE [LARGE SCALE GENOMIC DNA]</scope>
    <source>
        <strain evidence="4 5">CECT 8236</strain>
    </source>
</reference>
<organism evidence="4 5">
    <name type="scientific">Cohnella lupini</name>
    <dbReference type="NCBI Taxonomy" id="1294267"/>
    <lineage>
        <taxon>Bacteria</taxon>
        <taxon>Bacillati</taxon>
        <taxon>Bacillota</taxon>
        <taxon>Bacilli</taxon>
        <taxon>Bacillales</taxon>
        <taxon>Paenibacillaceae</taxon>
        <taxon>Cohnella</taxon>
    </lineage>
</organism>
<dbReference type="Proteomes" id="UP000256869">
    <property type="component" value="Unassembled WGS sequence"/>
</dbReference>
<dbReference type="SMART" id="SM00267">
    <property type="entry name" value="GGDEF"/>
    <property type="match status" value="1"/>
</dbReference>
<dbReference type="InterPro" id="IPR000160">
    <property type="entry name" value="GGDEF_dom"/>
</dbReference>
<feature type="transmembrane region" description="Helical" evidence="1">
    <location>
        <begin position="70"/>
        <end position="91"/>
    </location>
</feature>
<dbReference type="EMBL" id="QRDY01000017">
    <property type="protein sequence ID" value="RED55546.1"/>
    <property type="molecule type" value="Genomic_DNA"/>
</dbReference>
<protein>
    <submittedName>
        <fullName evidence="4">PAS domain S-box-containing protein/diguanylate cyclase (GGDEF)-like protein</fullName>
    </submittedName>
</protein>
<feature type="transmembrane region" description="Helical" evidence="1">
    <location>
        <begin position="178"/>
        <end position="198"/>
    </location>
</feature>
<dbReference type="Gene3D" id="3.30.450.20">
    <property type="entry name" value="PAS domain"/>
    <property type="match status" value="1"/>
</dbReference>
<dbReference type="NCBIfam" id="TIGR00254">
    <property type="entry name" value="GGDEF"/>
    <property type="match status" value="1"/>
</dbReference>
<feature type="domain" description="PAC" evidence="2">
    <location>
        <begin position="299"/>
        <end position="351"/>
    </location>
</feature>
<dbReference type="InterPro" id="IPR050469">
    <property type="entry name" value="Diguanylate_Cyclase"/>
</dbReference>
<keyword evidence="1" id="KW-0812">Transmembrane</keyword>
<dbReference type="PROSITE" id="PS50887">
    <property type="entry name" value="GGDEF"/>
    <property type="match status" value="1"/>
</dbReference>
<dbReference type="FunFam" id="3.30.70.270:FF:000001">
    <property type="entry name" value="Diguanylate cyclase domain protein"/>
    <property type="match status" value="1"/>
</dbReference>
<dbReference type="PANTHER" id="PTHR45138:SF9">
    <property type="entry name" value="DIGUANYLATE CYCLASE DGCM-RELATED"/>
    <property type="match status" value="1"/>
</dbReference>
<evidence type="ECO:0000313" key="4">
    <source>
        <dbReference type="EMBL" id="RED55546.1"/>
    </source>
</evidence>
<keyword evidence="5" id="KW-1185">Reference proteome</keyword>
<evidence type="ECO:0000256" key="1">
    <source>
        <dbReference type="SAM" id="Phobius"/>
    </source>
</evidence>
<keyword evidence="1" id="KW-0472">Membrane</keyword>
<dbReference type="PANTHER" id="PTHR45138">
    <property type="entry name" value="REGULATORY COMPONENTS OF SENSORY TRANSDUCTION SYSTEM"/>
    <property type="match status" value="1"/>
</dbReference>
<dbReference type="PROSITE" id="PS50113">
    <property type="entry name" value="PAC"/>
    <property type="match status" value="1"/>
</dbReference>
<dbReference type="NCBIfam" id="TIGR00229">
    <property type="entry name" value="sensory_box"/>
    <property type="match status" value="1"/>
</dbReference>
<gene>
    <name evidence="4" type="ORF">DFP95_11780</name>
</gene>
<feature type="transmembrane region" description="Helical" evidence="1">
    <location>
        <begin position="6"/>
        <end position="27"/>
    </location>
</feature>